<comment type="similarity">
    <text evidence="3">Belongs to the pICln (TC 1.A.47) family.</text>
</comment>
<dbReference type="InterPro" id="IPR039924">
    <property type="entry name" value="ICln/Lot5/Saf5"/>
</dbReference>
<dbReference type="Gene3D" id="2.30.29.30">
    <property type="entry name" value="Pleckstrin-homology domain (PH domain)/Phosphotyrosine-binding domain (PTB)"/>
    <property type="match status" value="1"/>
</dbReference>
<dbReference type="GO" id="GO:0034715">
    <property type="term" value="C:pICln-Sm protein complex"/>
    <property type="evidence" value="ECO:0007669"/>
    <property type="project" value="InterPro"/>
</dbReference>
<sequence>MVVLTTFSAPSELVRHKERDTVVNIDGTGYGNGTLFITETIVAWQNVEGKGFSLNYPKISLHALSRDTSAFPQECLYLMVEGKLPEEVDPSERQDSEEEEEEDESQVITEVRFVPSDKSSLQTMFSSMSDCQALHPDEQDTDSEAEAEEGMVYYDVDEGYDNLTLQGQATLQHLENLLISGQGDGQPSGEVPNGTNVPSEQFEDADEMDQ</sequence>
<dbReference type="InterPro" id="IPR003521">
    <property type="entry name" value="ICln"/>
</dbReference>
<protein>
    <recommendedName>
        <fullName evidence="4">Methylosome subunit pICln</fullName>
    </recommendedName>
</protein>
<dbReference type="AlphaFoldDB" id="A0A210R6Y3"/>
<evidence type="ECO:0000256" key="6">
    <source>
        <dbReference type="ARBA" id="ARBA00023242"/>
    </source>
</evidence>
<dbReference type="PRINTS" id="PR01348">
    <property type="entry name" value="ICLNCHANNEL"/>
</dbReference>
<dbReference type="GO" id="GO:0006884">
    <property type="term" value="P:cell volume homeostasis"/>
    <property type="evidence" value="ECO:0007669"/>
    <property type="project" value="InterPro"/>
</dbReference>
<dbReference type="GO" id="GO:0006821">
    <property type="term" value="P:chloride transport"/>
    <property type="evidence" value="ECO:0007669"/>
    <property type="project" value="InterPro"/>
</dbReference>
<gene>
    <name evidence="9" type="ORF">KP79_PYT20163</name>
</gene>
<dbReference type="GO" id="GO:0005829">
    <property type="term" value="C:cytosol"/>
    <property type="evidence" value="ECO:0007669"/>
    <property type="project" value="InterPro"/>
</dbReference>
<evidence type="ECO:0000256" key="8">
    <source>
        <dbReference type="SAM" id="MobiDB-lite"/>
    </source>
</evidence>
<evidence type="ECO:0000256" key="1">
    <source>
        <dbReference type="ARBA" id="ARBA00004123"/>
    </source>
</evidence>
<dbReference type="GO" id="GO:0005681">
    <property type="term" value="C:spliceosomal complex"/>
    <property type="evidence" value="ECO:0007669"/>
    <property type="project" value="TreeGrafter"/>
</dbReference>
<evidence type="ECO:0000256" key="4">
    <source>
        <dbReference type="ARBA" id="ARBA00015653"/>
    </source>
</evidence>
<dbReference type="InterPro" id="IPR011993">
    <property type="entry name" value="PH-like_dom_sf"/>
</dbReference>
<dbReference type="GO" id="GO:0005886">
    <property type="term" value="C:plasma membrane"/>
    <property type="evidence" value="ECO:0007669"/>
    <property type="project" value="InterPro"/>
</dbReference>
<evidence type="ECO:0000256" key="3">
    <source>
        <dbReference type="ARBA" id="ARBA00007054"/>
    </source>
</evidence>
<feature type="compositionally biased region" description="Acidic residues" evidence="8">
    <location>
        <begin position="201"/>
        <end position="210"/>
    </location>
</feature>
<evidence type="ECO:0000256" key="7">
    <source>
        <dbReference type="ARBA" id="ARBA00045890"/>
    </source>
</evidence>
<dbReference type="GO" id="GO:0000387">
    <property type="term" value="P:spliceosomal snRNP assembly"/>
    <property type="evidence" value="ECO:0007669"/>
    <property type="project" value="InterPro"/>
</dbReference>
<dbReference type="STRING" id="6573.A0A210R6Y3"/>
<reference evidence="9 10" key="1">
    <citation type="journal article" date="2017" name="Nat. Ecol. Evol.">
        <title>Scallop genome provides insights into evolution of bilaterian karyotype and development.</title>
        <authorList>
            <person name="Wang S."/>
            <person name="Zhang J."/>
            <person name="Jiao W."/>
            <person name="Li J."/>
            <person name="Xun X."/>
            <person name="Sun Y."/>
            <person name="Guo X."/>
            <person name="Huan P."/>
            <person name="Dong B."/>
            <person name="Zhang L."/>
            <person name="Hu X."/>
            <person name="Sun X."/>
            <person name="Wang J."/>
            <person name="Zhao C."/>
            <person name="Wang Y."/>
            <person name="Wang D."/>
            <person name="Huang X."/>
            <person name="Wang R."/>
            <person name="Lv J."/>
            <person name="Li Y."/>
            <person name="Zhang Z."/>
            <person name="Liu B."/>
            <person name="Lu W."/>
            <person name="Hui Y."/>
            <person name="Liang J."/>
            <person name="Zhou Z."/>
            <person name="Hou R."/>
            <person name="Li X."/>
            <person name="Liu Y."/>
            <person name="Li H."/>
            <person name="Ning X."/>
            <person name="Lin Y."/>
            <person name="Zhao L."/>
            <person name="Xing Q."/>
            <person name="Dou J."/>
            <person name="Li Y."/>
            <person name="Mao J."/>
            <person name="Guo H."/>
            <person name="Dou H."/>
            <person name="Li T."/>
            <person name="Mu C."/>
            <person name="Jiang W."/>
            <person name="Fu Q."/>
            <person name="Fu X."/>
            <person name="Miao Y."/>
            <person name="Liu J."/>
            <person name="Yu Q."/>
            <person name="Li R."/>
            <person name="Liao H."/>
            <person name="Li X."/>
            <person name="Kong Y."/>
            <person name="Jiang Z."/>
            <person name="Chourrout D."/>
            <person name="Li R."/>
            <person name="Bao Z."/>
        </authorList>
    </citation>
    <scope>NUCLEOTIDE SEQUENCE [LARGE SCALE GENOMIC DNA]</scope>
    <source>
        <strain evidence="9 10">PY_sf001</strain>
    </source>
</reference>
<dbReference type="EMBL" id="NEDP02000107">
    <property type="protein sequence ID" value="OWF56704.1"/>
    <property type="molecule type" value="Genomic_DNA"/>
</dbReference>
<feature type="region of interest" description="Disordered" evidence="8">
    <location>
        <begin position="177"/>
        <end position="210"/>
    </location>
</feature>
<name>A0A210R6Y3_MIZYE</name>
<keyword evidence="6" id="KW-0539">Nucleus</keyword>
<comment type="function">
    <text evidence="7">Involved in both the assembly of spliceosomal snRNPs and the methylation of Sm proteins. Chaperone that regulates the assembly of spliceosomal U1, U2, U4 and U5 small nuclear ribonucleoproteins (snRNPs), the building blocks of the spliceosome, and thereby plays an important role in the splicing of cellular pre-mRNAs. Most spliceosomal snRNPs contain a common set of Sm proteins SNRPB, SNRPD1, SNRPD2, SNRPD3, SNRPE, SNRPF and SNRPG that assemble in a heptameric protein ring on the Sm site of the small nuclear RNA to form the core snRNP (Sm core). In the cytosol, the Sm proteins SNRPD1, SNRPD2, SNRPE, SNRPF and SNRPG are trapped in an inactive 6S pICln-Sm complex by the chaperone CLNS1A that controls the assembly of the core snRNP. Dissociation by the SMN complex of CLNS1A from the trapped Sm proteins and their transfer to an SMN-Sm complex triggers the assembly of core snRNPs and their transport to the nucleus.</text>
</comment>
<dbReference type="OrthoDB" id="19714at2759"/>
<evidence type="ECO:0000313" key="10">
    <source>
        <dbReference type="Proteomes" id="UP000242188"/>
    </source>
</evidence>
<dbReference type="GO" id="GO:0045292">
    <property type="term" value="P:mRNA cis splicing, via spliceosome"/>
    <property type="evidence" value="ECO:0007669"/>
    <property type="project" value="TreeGrafter"/>
</dbReference>
<proteinExistence type="inferred from homology"/>
<comment type="subcellular location">
    <subcellularLocation>
        <location evidence="2">Cytoplasm</location>
    </subcellularLocation>
    <subcellularLocation>
        <location evidence="1">Nucleus</location>
    </subcellularLocation>
</comment>
<accession>A0A210R6Y3</accession>
<dbReference type="Proteomes" id="UP000242188">
    <property type="component" value="Unassembled WGS sequence"/>
</dbReference>
<keyword evidence="5" id="KW-0963">Cytoplasm</keyword>
<evidence type="ECO:0000256" key="2">
    <source>
        <dbReference type="ARBA" id="ARBA00004496"/>
    </source>
</evidence>
<feature type="compositionally biased region" description="Acidic residues" evidence="8">
    <location>
        <begin position="95"/>
        <end position="105"/>
    </location>
</feature>
<dbReference type="Pfam" id="PF03517">
    <property type="entry name" value="Voldacs"/>
    <property type="match status" value="1"/>
</dbReference>
<comment type="caution">
    <text evidence="9">The sequence shown here is derived from an EMBL/GenBank/DDBJ whole genome shotgun (WGS) entry which is preliminary data.</text>
</comment>
<feature type="region of interest" description="Disordered" evidence="8">
    <location>
        <begin position="82"/>
        <end position="111"/>
    </location>
</feature>
<evidence type="ECO:0000256" key="5">
    <source>
        <dbReference type="ARBA" id="ARBA00022490"/>
    </source>
</evidence>
<feature type="compositionally biased region" description="Basic and acidic residues" evidence="8">
    <location>
        <begin position="83"/>
        <end position="94"/>
    </location>
</feature>
<evidence type="ECO:0000313" key="9">
    <source>
        <dbReference type="EMBL" id="OWF56704.1"/>
    </source>
</evidence>
<keyword evidence="10" id="KW-1185">Reference proteome</keyword>
<dbReference type="PANTHER" id="PTHR21399:SF0">
    <property type="entry name" value="METHYLOSOME SUBUNIT PICLN"/>
    <property type="match status" value="1"/>
</dbReference>
<organism evidence="9 10">
    <name type="scientific">Mizuhopecten yessoensis</name>
    <name type="common">Japanese scallop</name>
    <name type="synonym">Patinopecten yessoensis</name>
    <dbReference type="NCBI Taxonomy" id="6573"/>
    <lineage>
        <taxon>Eukaryota</taxon>
        <taxon>Metazoa</taxon>
        <taxon>Spiralia</taxon>
        <taxon>Lophotrochozoa</taxon>
        <taxon>Mollusca</taxon>
        <taxon>Bivalvia</taxon>
        <taxon>Autobranchia</taxon>
        <taxon>Pteriomorphia</taxon>
        <taxon>Pectinida</taxon>
        <taxon>Pectinoidea</taxon>
        <taxon>Pectinidae</taxon>
        <taxon>Mizuhopecten</taxon>
    </lineage>
</organism>
<dbReference type="GO" id="GO:0034709">
    <property type="term" value="C:methylosome"/>
    <property type="evidence" value="ECO:0007669"/>
    <property type="project" value="InterPro"/>
</dbReference>
<dbReference type="PANTHER" id="PTHR21399">
    <property type="entry name" value="CHLORIDE CONDUCTANCE REGULATORY PROTEIN ICLN"/>
    <property type="match status" value="1"/>
</dbReference>